<dbReference type="InterPro" id="IPR012001">
    <property type="entry name" value="Thiamin_PyroP_enz_TPP-bd_dom"/>
</dbReference>
<accession>A0AA35RFR4</accession>
<keyword evidence="5" id="KW-1185">Reference proteome</keyword>
<gene>
    <name evidence="4" type="ORF">GBAR_LOCUS6988</name>
</gene>
<dbReference type="AlphaFoldDB" id="A0AA35RFR4"/>
<dbReference type="SUPFAM" id="SSF52518">
    <property type="entry name" value="Thiamin diphosphate-binding fold (THDP-binding)"/>
    <property type="match status" value="1"/>
</dbReference>
<protein>
    <submittedName>
        <fullName evidence="4">Sulfopyruvate decarboxylase subunit alpha</fullName>
    </submittedName>
</protein>
<comment type="caution">
    <text evidence="4">The sequence shown here is derived from an EMBL/GenBank/DDBJ whole genome shotgun (WGS) entry which is preliminary data.</text>
</comment>
<dbReference type="PANTHER" id="PTHR42818">
    <property type="entry name" value="SULFOPYRUVATE DECARBOXYLASE SUBUNIT ALPHA"/>
    <property type="match status" value="1"/>
</dbReference>
<dbReference type="PANTHER" id="PTHR42818:SF1">
    <property type="entry name" value="SULFOPYRUVATE DECARBOXYLASE"/>
    <property type="match status" value="1"/>
</dbReference>
<evidence type="ECO:0000313" key="4">
    <source>
        <dbReference type="EMBL" id="CAI8010650.1"/>
    </source>
</evidence>
<organism evidence="4 5">
    <name type="scientific">Geodia barretti</name>
    <name type="common">Barrett's horny sponge</name>
    <dbReference type="NCBI Taxonomy" id="519541"/>
    <lineage>
        <taxon>Eukaryota</taxon>
        <taxon>Metazoa</taxon>
        <taxon>Porifera</taxon>
        <taxon>Demospongiae</taxon>
        <taxon>Heteroscleromorpha</taxon>
        <taxon>Tetractinellida</taxon>
        <taxon>Astrophorina</taxon>
        <taxon>Geodiidae</taxon>
        <taxon>Geodia</taxon>
    </lineage>
</organism>
<evidence type="ECO:0000313" key="5">
    <source>
        <dbReference type="Proteomes" id="UP001174909"/>
    </source>
</evidence>
<dbReference type="Pfam" id="PF02776">
    <property type="entry name" value="TPP_enzyme_N"/>
    <property type="match status" value="1"/>
</dbReference>
<reference evidence="4" key="1">
    <citation type="submission" date="2023-03" db="EMBL/GenBank/DDBJ databases">
        <authorList>
            <person name="Steffen K."/>
            <person name="Cardenas P."/>
        </authorList>
    </citation>
    <scope>NUCLEOTIDE SEQUENCE</scope>
</reference>
<dbReference type="Gene3D" id="3.40.50.970">
    <property type="match status" value="1"/>
</dbReference>
<dbReference type="CDD" id="cd07035">
    <property type="entry name" value="TPP_PYR_POX_like"/>
    <property type="match status" value="1"/>
</dbReference>
<evidence type="ECO:0000256" key="1">
    <source>
        <dbReference type="ARBA" id="ARBA00022793"/>
    </source>
</evidence>
<dbReference type="GO" id="GO:0016831">
    <property type="term" value="F:carboxy-lyase activity"/>
    <property type="evidence" value="ECO:0007669"/>
    <property type="project" value="UniProtKB-KW"/>
</dbReference>
<dbReference type="Proteomes" id="UP001174909">
    <property type="component" value="Unassembled WGS sequence"/>
</dbReference>
<evidence type="ECO:0000259" key="3">
    <source>
        <dbReference type="Pfam" id="PF02776"/>
    </source>
</evidence>
<sequence>MTANTNTTRTDNWAHLIVQALKDWDISLIAYVPDTSIHRVTRIIDEDPFFHLVSATREEEAVGIAVGSYAAGRNAAVFMQTSGFGNSINALASLCVPARTPIPFFINMRGGTGEFNISQVPMGRTTVPILDLFGLVSYTIDDDYRMDNLLDGAMKLCYANRQPVAICLTQRLHGGKFA</sequence>
<proteinExistence type="predicted"/>
<name>A0AA35RFR4_GEOBA</name>
<dbReference type="EMBL" id="CASHTH010001051">
    <property type="protein sequence ID" value="CAI8010650.1"/>
    <property type="molecule type" value="Genomic_DNA"/>
</dbReference>
<dbReference type="InterPro" id="IPR051818">
    <property type="entry name" value="TPP_dependent_decarboxylase"/>
</dbReference>
<feature type="domain" description="Thiamine pyrophosphate enzyme N-terminal TPP-binding" evidence="3">
    <location>
        <begin position="13"/>
        <end position="93"/>
    </location>
</feature>
<keyword evidence="2" id="KW-0456">Lyase</keyword>
<dbReference type="GO" id="GO:0030976">
    <property type="term" value="F:thiamine pyrophosphate binding"/>
    <property type="evidence" value="ECO:0007669"/>
    <property type="project" value="InterPro"/>
</dbReference>
<evidence type="ECO:0000256" key="2">
    <source>
        <dbReference type="ARBA" id="ARBA00023239"/>
    </source>
</evidence>
<keyword evidence="1" id="KW-0210">Decarboxylase</keyword>
<dbReference type="InterPro" id="IPR029061">
    <property type="entry name" value="THDP-binding"/>
</dbReference>